<organism evidence="2 3">
    <name type="scientific">Senegalia massiliensis</name>
    <dbReference type="NCBI Taxonomy" id="1720316"/>
    <lineage>
        <taxon>Bacteria</taxon>
        <taxon>Bacillati</taxon>
        <taxon>Bacillota</taxon>
        <taxon>Clostridia</taxon>
        <taxon>Eubacteriales</taxon>
        <taxon>Clostridiaceae</taxon>
        <taxon>Senegalia</taxon>
    </lineage>
</organism>
<reference evidence="2 3" key="1">
    <citation type="submission" date="2018-08" db="EMBL/GenBank/DDBJ databases">
        <title>Murine metabolic-syndrome-specific gut microbial biobank.</title>
        <authorList>
            <person name="Liu C."/>
        </authorList>
    </citation>
    <scope>NUCLEOTIDE SEQUENCE [LARGE SCALE GENOMIC DNA]</scope>
    <source>
        <strain evidence="2 3">583</strain>
    </source>
</reference>
<sequence length="298" mass="35410">MDSLEIIFNNADNIIDTLNIIYLIITPMLTIGIAFMGWNKSSDASKIELKAKEKHHKEQLELIKANHKEEMKIIKESEKNKIKKHLEIETMDLIFKETTLLKKDIQNYYQNFCFINKLNLKNKEEILIKLLKDLDIAENEKLEKLIHDRKGEIFNENLIKKLNNIEKYYDVLFEKLDILINIHESRKPILISYSDFYLKLYDLYSDFTKNYKTTCKVVSDINRIINKDQDNLEAKRDELIDFFNNTTLHILNDLILILFKIEGKLHDDTLGEIFDLPADAFLKNLEKNEHKLLYKRIE</sequence>
<dbReference type="RefSeq" id="WP_160196238.1">
    <property type="nucleotide sequence ID" value="NZ_QXXA01000004.1"/>
</dbReference>
<evidence type="ECO:0000313" key="3">
    <source>
        <dbReference type="Proteomes" id="UP000467132"/>
    </source>
</evidence>
<evidence type="ECO:0000256" key="1">
    <source>
        <dbReference type="SAM" id="Phobius"/>
    </source>
</evidence>
<comment type="caution">
    <text evidence="2">The sequence shown here is derived from an EMBL/GenBank/DDBJ whole genome shotgun (WGS) entry which is preliminary data.</text>
</comment>
<protein>
    <submittedName>
        <fullName evidence="2">Uncharacterized protein</fullName>
    </submittedName>
</protein>
<dbReference type="Proteomes" id="UP000467132">
    <property type="component" value="Unassembled WGS sequence"/>
</dbReference>
<dbReference type="AlphaFoldDB" id="A0A845QX71"/>
<accession>A0A845QX71</accession>
<proteinExistence type="predicted"/>
<evidence type="ECO:0000313" key="2">
    <source>
        <dbReference type="EMBL" id="NBI05748.1"/>
    </source>
</evidence>
<gene>
    <name evidence="2" type="ORF">D3Z33_02625</name>
</gene>
<keyword evidence="3" id="KW-1185">Reference proteome</keyword>
<keyword evidence="1" id="KW-1133">Transmembrane helix</keyword>
<dbReference type="EMBL" id="QXXA01000004">
    <property type="protein sequence ID" value="NBI05748.1"/>
    <property type="molecule type" value="Genomic_DNA"/>
</dbReference>
<name>A0A845QX71_9CLOT</name>
<keyword evidence="1" id="KW-0812">Transmembrane</keyword>
<keyword evidence="1" id="KW-0472">Membrane</keyword>
<feature type="transmembrane region" description="Helical" evidence="1">
    <location>
        <begin position="20"/>
        <end position="38"/>
    </location>
</feature>